<feature type="region of interest" description="Disordered" evidence="1">
    <location>
        <begin position="41"/>
        <end position="67"/>
    </location>
</feature>
<organism evidence="2 3">
    <name type="scientific">Micromonospora lupini str. Lupac 08</name>
    <dbReference type="NCBI Taxonomy" id="1150864"/>
    <lineage>
        <taxon>Bacteria</taxon>
        <taxon>Bacillati</taxon>
        <taxon>Actinomycetota</taxon>
        <taxon>Actinomycetes</taxon>
        <taxon>Micromonosporales</taxon>
        <taxon>Micromonosporaceae</taxon>
        <taxon>Micromonospora</taxon>
    </lineage>
</organism>
<dbReference type="Proteomes" id="UP000003448">
    <property type="component" value="Unassembled WGS sequence"/>
</dbReference>
<comment type="caution">
    <text evidence="2">The sequence shown here is derived from an EMBL/GenBank/DDBJ whole genome shotgun (WGS) entry which is preliminary data.</text>
</comment>
<dbReference type="AlphaFoldDB" id="I0L8N6"/>
<evidence type="ECO:0000313" key="3">
    <source>
        <dbReference type="Proteomes" id="UP000003448"/>
    </source>
</evidence>
<gene>
    <name evidence="2" type="ORF">MILUP08_45063</name>
</gene>
<proteinExistence type="predicted"/>
<evidence type="ECO:0000313" key="2">
    <source>
        <dbReference type="EMBL" id="CCH20183.1"/>
    </source>
</evidence>
<dbReference type="EMBL" id="CAIE01000037">
    <property type="protein sequence ID" value="CCH20183.1"/>
    <property type="molecule type" value="Genomic_DNA"/>
</dbReference>
<keyword evidence="3" id="KW-1185">Reference proteome</keyword>
<accession>I0L8N6</accession>
<protein>
    <submittedName>
        <fullName evidence="2">Uncharacterized protein</fullName>
    </submittedName>
</protein>
<name>I0L8N6_9ACTN</name>
<sequence>MLCFNGRTTGCPTIGRAVVRGVKQSKGRAEVAGLRAGVASNGRIQGRPGRGGCGRAGRSAAQDAGAT</sequence>
<reference evidence="3" key="1">
    <citation type="journal article" date="2012" name="J. Bacteriol.">
        <title>Genome Sequence of Micromonospora lupini Lupac 08, Isolated from Root Nodules of Lupinus angustifolius.</title>
        <authorList>
            <person name="Alonso-Vega P."/>
            <person name="Normand P."/>
            <person name="Bacigalupe R."/>
            <person name="Pujic P."/>
            <person name="Lajus A."/>
            <person name="Vallenet D."/>
            <person name="Carro L."/>
            <person name="Coll P."/>
            <person name="Trujillo M.E."/>
        </authorList>
    </citation>
    <scope>NUCLEOTIDE SEQUENCE [LARGE SCALE GENOMIC DNA]</scope>
    <source>
        <strain evidence="3">Lupac 08</strain>
    </source>
</reference>
<evidence type="ECO:0000256" key="1">
    <source>
        <dbReference type="SAM" id="MobiDB-lite"/>
    </source>
</evidence>